<evidence type="ECO:0000313" key="3">
    <source>
        <dbReference type="EMBL" id="PPK97786.1"/>
    </source>
</evidence>
<evidence type="ECO:0000313" key="4">
    <source>
        <dbReference type="Proteomes" id="UP000239485"/>
    </source>
</evidence>
<dbReference type="PANTHER" id="PTHR35526">
    <property type="entry name" value="ANTI-SIGMA-F FACTOR RSBW-RELATED"/>
    <property type="match status" value="1"/>
</dbReference>
<dbReference type="EMBL" id="PTJD01000003">
    <property type="protein sequence ID" value="PPK97786.1"/>
    <property type="molecule type" value="Genomic_DNA"/>
</dbReference>
<proteinExistence type="predicted"/>
<protein>
    <submittedName>
        <fullName evidence="3">Anti-sigma regulatory factor (Ser/Thr protein kinase)</fullName>
    </submittedName>
</protein>
<dbReference type="Proteomes" id="UP000239485">
    <property type="component" value="Unassembled WGS sequence"/>
</dbReference>
<feature type="domain" description="Histidine kinase/HSP90-like ATPase" evidence="2">
    <location>
        <begin position="7"/>
        <end position="117"/>
    </location>
</feature>
<dbReference type="InterPro" id="IPR003594">
    <property type="entry name" value="HATPase_dom"/>
</dbReference>
<dbReference type="SUPFAM" id="SSF55874">
    <property type="entry name" value="ATPase domain of HSP90 chaperone/DNA topoisomerase II/histidine kinase"/>
    <property type="match status" value="1"/>
</dbReference>
<keyword evidence="1" id="KW-0723">Serine/threonine-protein kinase</keyword>
<evidence type="ECO:0000256" key="1">
    <source>
        <dbReference type="ARBA" id="ARBA00022527"/>
    </source>
</evidence>
<organism evidence="3 4">
    <name type="scientific">Kineococcus xinjiangensis</name>
    <dbReference type="NCBI Taxonomy" id="512762"/>
    <lineage>
        <taxon>Bacteria</taxon>
        <taxon>Bacillati</taxon>
        <taxon>Actinomycetota</taxon>
        <taxon>Actinomycetes</taxon>
        <taxon>Kineosporiales</taxon>
        <taxon>Kineosporiaceae</taxon>
        <taxon>Kineococcus</taxon>
    </lineage>
</organism>
<sequence length="146" mass="15116">MSRLRVDAKPSAVPTARHWVVDTCTSSSAEVDFGILELLTTEVVANAVLHGSGPVCIDLTCDNGCVRVAVADANPRPPVVKHVGTGATGGRGMALVDALADRWGSSSSPGNGKTVWFELEANGCQDALRVDGHEDTSSADGREDAS</sequence>
<keyword evidence="3" id="KW-0418">Kinase</keyword>
<comment type="caution">
    <text evidence="3">The sequence shown here is derived from an EMBL/GenBank/DDBJ whole genome shotgun (WGS) entry which is preliminary data.</text>
</comment>
<dbReference type="InterPro" id="IPR050267">
    <property type="entry name" value="Anti-sigma-factor_SerPK"/>
</dbReference>
<accession>A0A2S6IUS1</accession>
<keyword evidence="4" id="KW-1185">Reference proteome</keyword>
<dbReference type="AlphaFoldDB" id="A0A2S6IUS1"/>
<name>A0A2S6IUS1_9ACTN</name>
<reference evidence="3 4" key="1">
    <citation type="submission" date="2018-02" db="EMBL/GenBank/DDBJ databases">
        <title>Genomic Encyclopedia of Archaeal and Bacterial Type Strains, Phase II (KMG-II): from individual species to whole genera.</title>
        <authorList>
            <person name="Goeker M."/>
        </authorList>
    </citation>
    <scope>NUCLEOTIDE SEQUENCE [LARGE SCALE GENOMIC DNA]</scope>
    <source>
        <strain evidence="3 4">DSM 22857</strain>
    </source>
</reference>
<dbReference type="Gene3D" id="3.30.565.10">
    <property type="entry name" value="Histidine kinase-like ATPase, C-terminal domain"/>
    <property type="match status" value="1"/>
</dbReference>
<dbReference type="InterPro" id="IPR036890">
    <property type="entry name" value="HATPase_C_sf"/>
</dbReference>
<dbReference type="CDD" id="cd16936">
    <property type="entry name" value="HATPase_RsbW-like"/>
    <property type="match status" value="1"/>
</dbReference>
<keyword evidence="3" id="KW-0808">Transferase</keyword>
<dbReference type="GO" id="GO:0004674">
    <property type="term" value="F:protein serine/threonine kinase activity"/>
    <property type="evidence" value="ECO:0007669"/>
    <property type="project" value="UniProtKB-KW"/>
</dbReference>
<dbReference type="OrthoDB" id="3871793at2"/>
<evidence type="ECO:0000259" key="2">
    <source>
        <dbReference type="Pfam" id="PF13581"/>
    </source>
</evidence>
<gene>
    <name evidence="3" type="ORF">CLV92_103321</name>
</gene>
<dbReference type="Pfam" id="PF13581">
    <property type="entry name" value="HATPase_c_2"/>
    <property type="match status" value="1"/>
</dbReference>
<dbReference type="PANTHER" id="PTHR35526:SF3">
    <property type="entry name" value="ANTI-SIGMA-F FACTOR RSBW"/>
    <property type="match status" value="1"/>
</dbReference>